<evidence type="ECO:0000313" key="3">
    <source>
        <dbReference type="Proteomes" id="UP000190696"/>
    </source>
</evidence>
<sequence length="447" mass="51359">MKVEKILQSIWCLFLEITAIFAGKIKIYNEKQIANYELIIILLYNGIFSTFFSAIGSFFVALALSLFTKNLYSDWYVFFKIFMILNCLLLFVNLSSKTLNVPMIFMRVIFSLKNKFHSVGFFLAYIIKLYIVVGISVSILCFVLLHSFAQYGVKDEYSFIYALILSVGLTIAGVYSFPVKKIDRDINELIVSPIFIVLNIGIGYITSKANILNNARQGHEDMAQYLLILFLIAAFVQVITYLKKLFEMLHQLSEYEKDINSYANKGKKRFVFLKGYFKGNLIKFDQVIKDFKSIKKAKHKFLLLISSSLIMALGTIYFSRGIEIGINYLGEIIVLFKLDKFIVKILVYIILLGLFLFLSFKLYIFLVLAFKGKNVLKRSERWEYFSLALFIFGILMVIVANVFSIELSSNSFLVAGGCILVASTILSGVNLIEWLLRKRKTEEKEEI</sequence>
<accession>A0A1S9T0K4</accession>
<feature type="transmembrane region" description="Helical" evidence="1">
    <location>
        <begin position="116"/>
        <end position="145"/>
    </location>
</feature>
<organism evidence="2 3">
    <name type="scientific">Bacillus mycoides</name>
    <dbReference type="NCBI Taxonomy" id="1405"/>
    <lineage>
        <taxon>Bacteria</taxon>
        <taxon>Bacillati</taxon>
        <taxon>Bacillota</taxon>
        <taxon>Bacilli</taxon>
        <taxon>Bacillales</taxon>
        <taxon>Bacillaceae</taxon>
        <taxon>Bacillus</taxon>
        <taxon>Bacillus cereus group</taxon>
    </lineage>
</organism>
<feature type="transmembrane region" description="Helical" evidence="1">
    <location>
        <begin position="382"/>
        <end position="405"/>
    </location>
</feature>
<feature type="transmembrane region" description="Helical" evidence="1">
    <location>
        <begin position="75"/>
        <end position="95"/>
    </location>
</feature>
<keyword evidence="1" id="KW-0812">Transmembrane</keyword>
<evidence type="ECO:0000313" key="2">
    <source>
        <dbReference type="EMBL" id="OOR03470.1"/>
    </source>
</evidence>
<proteinExistence type="predicted"/>
<protein>
    <submittedName>
        <fullName evidence="2">Teichoic acid transporter</fullName>
    </submittedName>
</protein>
<comment type="caution">
    <text evidence="2">The sequence shown here is derived from an EMBL/GenBank/DDBJ whole genome shotgun (WGS) entry which is preliminary data.</text>
</comment>
<reference evidence="2 3" key="1">
    <citation type="submission" date="2017-01" db="EMBL/GenBank/DDBJ databases">
        <title>Bacillus cereus isolates.</title>
        <authorList>
            <person name="Beno S.M."/>
        </authorList>
    </citation>
    <scope>NUCLEOTIDE SEQUENCE [LARGE SCALE GENOMIC DNA]</scope>
    <source>
        <strain evidence="2 3">FSL W7-1108</strain>
    </source>
</reference>
<gene>
    <name evidence="2" type="ORF">BW900_26715</name>
</gene>
<feature type="transmembrane region" description="Helical" evidence="1">
    <location>
        <begin position="411"/>
        <end position="436"/>
    </location>
</feature>
<feature type="transmembrane region" description="Helical" evidence="1">
    <location>
        <begin position="39"/>
        <end position="63"/>
    </location>
</feature>
<dbReference type="Proteomes" id="UP000190696">
    <property type="component" value="Unassembled WGS sequence"/>
</dbReference>
<feature type="transmembrane region" description="Helical" evidence="1">
    <location>
        <begin position="345"/>
        <end position="370"/>
    </location>
</feature>
<feature type="transmembrane region" description="Helical" evidence="1">
    <location>
        <begin position="222"/>
        <end position="242"/>
    </location>
</feature>
<dbReference type="AlphaFoldDB" id="A0A1S9T0K4"/>
<keyword evidence="1" id="KW-0472">Membrane</keyword>
<feature type="transmembrane region" description="Helical" evidence="1">
    <location>
        <begin position="157"/>
        <end position="177"/>
    </location>
</feature>
<evidence type="ECO:0000256" key="1">
    <source>
        <dbReference type="SAM" id="Phobius"/>
    </source>
</evidence>
<dbReference type="RefSeq" id="WP_002191932.1">
    <property type="nucleotide sequence ID" value="NZ_CP036104.1"/>
</dbReference>
<feature type="transmembrane region" description="Helical" evidence="1">
    <location>
        <begin position="301"/>
        <end position="319"/>
    </location>
</feature>
<feature type="transmembrane region" description="Helical" evidence="1">
    <location>
        <begin position="189"/>
        <end position="207"/>
    </location>
</feature>
<name>A0A1S9T0K4_BACMY</name>
<dbReference type="EMBL" id="MUAI01000042">
    <property type="protein sequence ID" value="OOR03470.1"/>
    <property type="molecule type" value="Genomic_DNA"/>
</dbReference>
<keyword evidence="1" id="KW-1133">Transmembrane helix</keyword>